<evidence type="ECO:0000313" key="1">
    <source>
        <dbReference type="EMBL" id="CAB4302013.1"/>
    </source>
</evidence>
<protein>
    <submittedName>
        <fullName evidence="1">Uncharacterized protein</fullName>
    </submittedName>
</protein>
<proteinExistence type="predicted"/>
<organism evidence="1 2">
    <name type="scientific">Prunus armeniaca</name>
    <name type="common">Apricot</name>
    <name type="synonym">Armeniaca vulgaris</name>
    <dbReference type="NCBI Taxonomy" id="36596"/>
    <lineage>
        <taxon>Eukaryota</taxon>
        <taxon>Viridiplantae</taxon>
        <taxon>Streptophyta</taxon>
        <taxon>Embryophyta</taxon>
        <taxon>Tracheophyta</taxon>
        <taxon>Spermatophyta</taxon>
        <taxon>Magnoliopsida</taxon>
        <taxon>eudicotyledons</taxon>
        <taxon>Gunneridae</taxon>
        <taxon>Pentapetalae</taxon>
        <taxon>rosids</taxon>
        <taxon>fabids</taxon>
        <taxon>Rosales</taxon>
        <taxon>Rosaceae</taxon>
        <taxon>Amygdaloideae</taxon>
        <taxon>Amygdaleae</taxon>
        <taxon>Prunus</taxon>
    </lineage>
</organism>
<dbReference type="Proteomes" id="UP000507245">
    <property type="component" value="Unassembled WGS sequence"/>
</dbReference>
<dbReference type="OrthoDB" id="1934555at2759"/>
<dbReference type="PANTHER" id="PTHR34371">
    <property type="entry name" value="OS01G0551000 PROTEIN"/>
    <property type="match status" value="1"/>
</dbReference>
<accession>A0A6J5WNT5</accession>
<reference evidence="2" key="1">
    <citation type="journal article" date="2020" name="Genome Biol.">
        <title>Gamete binning: chromosome-level and haplotype-resolved genome assembly enabled by high-throughput single-cell sequencing of gamete genomes.</title>
        <authorList>
            <person name="Campoy J.A."/>
            <person name="Sun H."/>
            <person name="Goel M."/>
            <person name="Jiao W.-B."/>
            <person name="Folz-Donahue K."/>
            <person name="Wang N."/>
            <person name="Rubio M."/>
            <person name="Liu C."/>
            <person name="Kukat C."/>
            <person name="Ruiz D."/>
            <person name="Huettel B."/>
            <person name="Schneeberger K."/>
        </authorList>
    </citation>
    <scope>NUCLEOTIDE SEQUENCE [LARGE SCALE GENOMIC DNA]</scope>
    <source>
        <strain evidence="2">cv. Rojo Pasion</strain>
    </source>
</reference>
<keyword evidence="2" id="KW-1185">Reference proteome</keyword>
<dbReference type="PANTHER" id="PTHR34371:SF6">
    <property type="entry name" value="MEMBRANE-ASSOCIATED KINASE REGULATOR 6"/>
    <property type="match status" value="1"/>
</dbReference>
<dbReference type="EMBL" id="CAEKKB010000002">
    <property type="protein sequence ID" value="CAB4302013.1"/>
    <property type="molecule type" value="Genomic_DNA"/>
</dbReference>
<dbReference type="AlphaFoldDB" id="A0A6J5WNT5"/>
<evidence type="ECO:0000313" key="2">
    <source>
        <dbReference type="Proteomes" id="UP000507245"/>
    </source>
</evidence>
<sequence>MESEPVKEACVCATPKLSLFSLPNQPPEPPGMLTPPLQTSVSVPFQWEEAPGKPRHCSTTESKAKCARSLELPPRLLNEAAKITNMPSPTTVLDGPDVGRTLSFSFRVRNPDSLGSKRIGKESGRGGGFGSMRWGSFRKNKEVVDHGGFDFLPAAGGSGGETKVKITRVRRRDSFMSVTHTKSHTWASIYESFKQVVPWRRRQEKLRKMASFIILCDEMKHPPQPTIQIVVSVPTCSHII</sequence>
<name>A0A6J5WNT5_PRUAR</name>
<gene>
    <name evidence="1" type="ORF">ORAREDHAP_LOCUS17591</name>
</gene>